<dbReference type="InterPro" id="IPR005135">
    <property type="entry name" value="Endo/exonuclease/phosphatase"/>
</dbReference>
<feature type="transmembrane region" description="Helical" evidence="1">
    <location>
        <begin position="12"/>
        <end position="28"/>
    </location>
</feature>
<dbReference type="GeneID" id="57398457"/>
<dbReference type="RefSeq" id="WP_044399748.1">
    <property type="nucleotide sequence ID" value="NZ_AP022642.1"/>
</dbReference>
<evidence type="ECO:0000313" key="4">
    <source>
        <dbReference type="EMBL" id="MDV3440781.1"/>
    </source>
</evidence>
<keyword evidence="4" id="KW-0540">Nuclease</keyword>
<dbReference type="SUPFAM" id="SSF56219">
    <property type="entry name" value="DNase I-like"/>
    <property type="match status" value="1"/>
</dbReference>
<gene>
    <name evidence="3" type="ORF">PtoMrB4_32380</name>
    <name evidence="4" type="ORF">R0G64_15245</name>
</gene>
<organism evidence="3 5">
    <name type="scientific">Metapseudomonas otitidis</name>
    <dbReference type="NCBI Taxonomy" id="319939"/>
    <lineage>
        <taxon>Bacteria</taxon>
        <taxon>Pseudomonadati</taxon>
        <taxon>Pseudomonadota</taxon>
        <taxon>Gammaproteobacteria</taxon>
        <taxon>Pseudomonadales</taxon>
        <taxon>Pseudomonadaceae</taxon>
        <taxon>Metapseudomonas</taxon>
    </lineage>
</organism>
<keyword evidence="1" id="KW-1133">Transmembrane helix</keyword>
<dbReference type="InterPro" id="IPR036691">
    <property type="entry name" value="Endo/exonu/phosph_ase_sf"/>
</dbReference>
<proteinExistence type="predicted"/>
<evidence type="ECO:0000313" key="6">
    <source>
        <dbReference type="Proteomes" id="UP001273935"/>
    </source>
</evidence>
<keyword evidence="1" id="KW-0472">Membrane</keyword>
<dbReference type="EMBL" id="AP022642">
    <property type="protein sequence ID" value="BCA29261.1"/>
    <property type="molecule type" value="Genomic_DNA"/>
</dbReference>
<dbReference type="GO" id="GO:0004519">
    <property type="term" value="F:endonuclease activity"/>
    <property type="evidence" value="ECO:0007669"/>
    <property type="project" value="UniProtKB-KW"/>
</dbReference>
<accession>A0A679GDY8</accession>
<evidence type="ECO:0000313" key="5">
    <source>
        <dbReference type="Proteomes" id="UP000501237"/>
    </source>
</evidence>
<reference evidence="4 6" key="2">
    <citation type="submission" date="2023-10" db="EMBL/GenBank/DDBJ databases">
        <title>Pseudomonas otitidis isolated from a paediatric patient with cystic fibrosis in Chile.</title>
        <authorList>
            <person name="Amsteins-Romero L."/>
            <person name="Opazo-Capurro A."/>
            <person name="Matus-Kohler M."/>
            <person name="Gonzalez-Rocha G."/>
        </authorList>
    </citation>
    <scope>NUCLEOTIDE SEQUENCE [LARGE SCALE GENOMIC DNA]</scope>
    <source>
        <strain evidence="4 6">P-714</strain>
    </source>
</reference>
<keyword evidence="1" id="KW-0812">Transmembrane</keyword>
<dbReference type="Pfam" id="PF03372">
    <property type="entry name" value="Exo_endo_phos"/>
    <property type="match status" value="1"/>
</dbReference>
<keyword evidence="4" id="KW-0255">Endonuclease</keyword>
<dbReference type="Proteomes" id="UP000501237">
    <property type="component" value="Chromosome"/>
</dbReference>
<evidence type="ECO:0000259" key="2">
    <source>
        <dbReference type="Pfam" id="PF03372"/>
    </source>
</evidence>
<keyword evidence="4" id="KW-0378">Hydrolase</keyword>
<name>A0A679GDY8_9GAMM</name>
<reference evidence="3 5" key="1">
    <citation type="journal article" date="2020" name="Microbiol. Resour. Announc.">
        <title>Complete genome sequence of Pseudomonas otitidis strain MrB4, isolated from Lake Biwa in Japan.</title>
        <authorList>
            <person name="Miyazaki K."/>
            <person name="Hase E."/>
            <person name="Maruya T."/>
        </authorList>
    </citation>
    <scope>NUCLEOTIDE SEQUENCE [LARGE SCALE GENOMIC DNA]</scope>
    <source>
        <strain evidence="3 5">MrB4</strain>
    </source>
</reference>
<dbReference type="Proteomes" id="UP001273935">
    <property type="component" value="Unassembled WGS sequence"/>
</dbReference>
<feature type="domain" description="Endonuclease/exonuclease/phosphatase" evidence="2">
    <location>
        <begin position="92"/>
        <end position="286"/>
    </location>
</feature>
<dbReference type="EMBL" id="JAWJUL010000055">
    <property type="protein sequence ID" value="MDV3440781.1"/>
    <property type="molecule type" value="Genomic_DNA"/>
</dbReference>
<sequence length="293" mass="32327">MLKALRFHLNQLAWLGLVTLVLGQFGRFHWVLELFSHFAPLQAGLMLVGAFANPRNASSLLFVLAGAGVIGWGLTPWPHDAPGSTGQERRVMAYNLRLDNPRADAEAAWLNALPADALFLTEATPAWGERLAPLKAREACARYQDGPFGLALFTRQPVRRCQVLEPRGLAAYPYIRAELDDGTVLYGIHPPPPLGPELAAARDESLRQLAEQIALEGREVVVMGDFNSTAFSPRLQDFLADAGLRLTAQRVRPTWWPGLLGVDLILLRSDRTVKAVGALPWQGSDHRAVWLDY</sequence>
<dbReference type="AlphaFoldDB" id="A0A679GDY8"/>
<evidence type="ECO:0000256" key="1">
    <source>
        <dbReference type="SAM" id="Phobius"/>
    </source>
</evidence>
<dbReference type="Gene3D" id="3.60.10.10">
    <property type="entry name" value="Endonuclease/exonuclease/phosphatase"/>
    <property type="match status" value="1"/>
</dbReference>
<dbReference type="KEGG" id="poj:PtoMrB4_32380"/>
<keyword evidence="6" id="KW-1185">Reference proteome</keyword>
<evidence type="ECO:0000313" key="3">
    <source>
        <dbReference type="EMBL" id="BCA29261.1"/>
    </source>
</evidence>
<protein>
    <submittedName>
        <fullName evidence="4">Endonuclease/exonuclease/phosphatase family protein</fullName>
    </submittedName>
</protein>